<evidence type="ECO:0000256" key="3">
    <source>
        <dbReference type="ARBA" id="ARBA00009256"/>
    </source>
</evidence>
<dbReference type="InterPro" id="IPR042176">
    <property type="entry name" value="Pantoate_ligase_C"/>
</dbReference>
<dbReference type="GO" id="GO:0015940">
    <property type="term" value="P:pantothenate biosynthetic process"/>
    <property type="evidence" value="ECO:0007669"/>
    <property type="project" value="UniProtKB-UniRule"/>
</dbReference>
<feature type="binding site" evidence="13">
    <location>
        <position position="63"/>
    </location>
    <ligand>
        <name>beta-alanine</name>
        <dbReference type="ChEBI" id="CHEBI:57966"/>
    </ligand>
</feature>
<dbReference type="GeneID" id="82535958"/>
<evidence type="ECO:0000256" key="1">
    <source>
        <dbReference type="ARBA" id="ARBA00004496"/>
    </source>
</evidence>
<evidence type="ECO:0000313" key="14">
    <source>
        <dbReference type="EMBL" id="RDU62564.1"/>
    </source>
</evidence>
<feature type="binding site" evidence="13">
    <location>
        <begin position="189"/>
        <end position="192"/>
    </location>
    <ligand>
        <name>ATP</name>
        <dbReference type="ChEBI" id="CHEBI:30616"/>
    </ligand>
</feature>
<reference evidence="14 15" key="1">
    <citation type="submission" date="2018-04" db="EMBL/GenBank/DDBJ databases">
        <title>Novel Campyloabacter and Helicobacter Species and Strains.</title>
        <authorList>
            <person name="Mannion A.J."/>
            <person name="Shen Z."/>
            <person name="Fox J.G."/>
        </authorList>
    </citation>
    <scope>NUCLEOTIDE SEQUENCE [LARGE SCALE GENOMIC DNA]</scope>
    <source>
        <strain evidence="14 15">MIT 99-5101</strain>
    </source>
</reference>
<dbReference type="RefSeq" id="WP_115551829.1">
    <property type="nucleotide sequence ID" value="NZ_CAONBV010000002.1"/>
</dbReference>
<dbReference type="NCBIfam" id="TIGR00125">
    <property type="entry name" value="cyt_tran_rel"/>
    <property type="match status" value="1"/>
</dbReference>
<proteinExistence type="inferred from homology"/>
<keyword evidence="10 13" id="KW-0067">ATP-binding</keyword>
<comment type="miscellaneous">
    <text evidence="13">The reaction proceeds by a bi uni uni bi ping pong mechanism.</text>
</comment>
<dbReference type="InterPro" id="IPR004821">
    <property type="entry name" value="Cyt_trans-like"/>
</dbReference>
<dbReference type="Proteomes" id="UP000256650">
    <property type="component" value="Unassembled WGS sequence"/>
</dbReference>
<keyword evidence="6 13" id="KW-0963">Cytoplasm</keyword>
<dbReference type="EMBL" id="NXLS01000006">
    <property type="protein sequence ID" value="RDU62564.1"/>
    <property type="molecule type" value="Genomic_DNA"/>
</dbReference>
<comment type="function">
    <text evidence="12 13">Catalyzes the condensation of pantoate with beta-alanine in an ATP-dependent reaction via a pantoyl-adenylate intermediate.</text>
</comment>
<comment type="similarity">
    <text evidence="3 13">Belongs to the pantothenate synthetase family.</text>
</comment>
<dbReference type="UniPathway" id="UPA00028">
    <property type="reaction ID" value="UER00005"/>
</dbReference>
<comment type="subunit">
    <text evidence="13">Homodimer.</text>
</comment>
<comment type="subcellular location">
    <subcellularLocation>
        <location evidence="1 13">Cytoplasm</location>
    </subcellularLocation>
</comment>
<accession>A0A3D8ICS3</accession>
<evidence type="ECO:0000256" key="2">
    <source>
        <dbReference type="ARBA" id="ARBA00004990"/>
    </source>
</evidence>
<feature type="binding site" evidence="13">
    <location>
        <position position="63"/>
    </location>
    <ligand>
        <name>(R)-pantoate</name>
        <dbReference type="ChEBI" id="CHEBI:15980"/>
    </ligand>
</feature>
<dbReference type="HAMAP" id="MF_00158">
    <property type="entry name" value="PanC"/>
    <property type="match status" value="1"/>
</dbReference>
<evidence type="ECO:0000313" key="15">
    <source>
        <dbReference type="Proteomes" id="UP000256650"/>
    </source>
</evidence>
<feature type="active site" description="Proton donor" evidence="13">
    <location>
        <position position="39"/>
    </location>
</feature>
<feature type="binding site" evidence="13">
    <location>
        <position position="181"/>
    </location>
    <ligand>
        <name>ATP</name>
        <dbReference type="ChEBI" id="CHEBI:30616"/>
    </ligand>
</feature>
<protein>
    <recommendedName>
        <fullName evidence="5 13">Pantothenate synthetase</fullName>
        <shortName evidence="13">PS</shortName>
        <ecNumber evidence="4 13">6.3.2.1</ecNumber>
    </recommendedName>
    <alternativeName>
        <fullName evidence="13">Pantoate--beta-alanine ligase</fullName>
    </alternativeName>
    <alternativeName>
        <fullName evidence="13">Pantoate-activating enzyme</fullName>
    </alternativeName>
</protein>
<dbReference type="InterPro" id="IPR014729">
    <property type="entry name" value="Rossmann-like_a/b/a_fold"/>
</dbReference>
<comment type="catalytic activity">
    <reaction evidence="11 13">
        <text>(R)-pantoate + beta-alanine + ATP = (R)-pantothenate + AMP + diphosphate + H(+)</text>
        <dbReference type="Rhea" id="RHEA:10912"/>
        <dbReference type="ChEBI" id="CHEBI:15378"/>
        <dbReference type="ChEBI" id="CHEBI:15980"/>
        <dbReference type="ChEBI" id="CHEBI:29032"/>
        <dbReference type="ChEBI" id="CHEBI:30616"/>
        <dbReference type="ChEBI" id="CHEBI:33019"/>
        <dbReference type="ChEBI" id="CHEBI:57966"/>
        <dbReference type="ChEBI" id="CHEBI:456215"/>
        <dbReference type="EC" id="6.3.2.1"/>
    </reaction>
</comment>
<evidence type="ECO:0000256" key="7">
    <source>
        <dbReference type="ARBA" id="ARBA00022598"/>
    </source>
</evidence>
<dbReference type="OrthoDB" id="9773087at2"/>
<feature type="binding site" evidence="13">
    <location>
        <begin position="152"/>
        <end position="155"/>
    </location>
    <ligand>
        <name>ATP</name>
        <dbReference type="ChEBI" id="CHEBI:30616"/>
    </ligand>
</feature>
<dbReference type="GO" id="GO:0004592">
    <property type="term" value="F:pantoate-beta-alanine ligase activity"/>
    <property type="evidence" value="ECO:0007669"/>
    <property type="project" value="UniProtKB-UniRule"/>
</dbReference>
<dbReference type="PANTHER" id="PTHR21299">
    <property type="entry name" value="CYTIDYLATE KINASE/PANTOATE-BETA-ALANINE LIGASE"/>
    <property type="match status" value="1"/>
</dbReference>
<dbReference type="Pfam" id="PF02569">
    <property type="entry name" value="Pantoate_ligase"/>
    <property type="match status" value="1"/>
</dbReference>
<keyword evidence="8 13" id="KW-0566">Pantothenate biosynthesis</keyword>
<name>A0A3D8ICS3_9HELI</name>
<evidence type="ECO:0000256" key="6">
    <source>
        <dbReference type="ARBA" id="ARBA00022490"/>
    </source>
</evidence>
<dbReference type="EC" id="6.3.2.1" evidence="4 13"/>
<dbReference type="NCBIfam" id="TIGR00018">
    <property type="entry name" value="panC"/>
    <property type="match status" value="1"/>
</dbReference>
<evidence type="ECO:0000256" key="5">
    <source>
        <dbReference type="ARBA" id="ARBA00014155"/>
    </source>
</evidence>
<evidence type="ECO:0000256" key="10">
    <source>
        <dbReference type="ARBA" id="ARBA00022840"/>
    </source>
</evidence>
<feature type="binding site" evidence="13">
    <location>
        <begin position="32"/>
        <end position="39"/>
    </location>
    <ligand>
        <name>ATP</name>
        <dbReference type="ChEBI" id="CHEBI:30616"/>
    </ligand>
</feature>
<evidence type="ECO:0000256" key="8">
    <source>
        <dbReference type="ARBA" id="ARBA00022655"/>
    </source>
</evidence>
<gene>
    <name evidence="13" type="primary">panC</name>
    <name evidence="14" type="ORF">CQA43_06605</name>
</gene>
<dbReference type="InterPro" id="IPR003721">
    <property type="entry name" value="Pantoate_ligase"/>
</dbReference>
<dbReference type="SUPFAM" id="SSF52374">
    <property type="entry name" value="Nucleotidylyl transferase"/>
    <property type="match status" value="1"/>
</dbReference>
<feature type="binding site" evidence="13">
    <location>
        <position position="158"/>
    </location>
    <ligand>
        <name>(R)-pantoate</name>
        <dbReference type="ChEBI" id="CHEBI:15980"/>
    </ligand>
</feature>
<dbReference type="GO" id="GO:0005524">
    <property type="term" value="F:ATP binding"/>
    <property type="evidence" value="ECO:0007669"/>
    <property type="project" value="UniProtKB-KW"/>
</dbReference>
<sequence>MQIFTTTQDLRTFICQFKSQNPQKTIGLVPTMGALHKGHLSLIEASLTVCDCTIVSIFVNPTQFGENEDFNQYPRKKEADLHICAKAGVEIVFMPEVSQMYPLDSTLQTTFNAPAAMANVLEGKTRQGHFNGVLQVVLKLFNLVRPDKAFFGRKDAQQLLIIQKMVQDLFLPLEIVPCPIVRNEEGLALSSRNAYLSPSGITQALRISASLNAVTKAIMRGIKDSYELKRIALEVLEGLEVEYLVIVNHELQNIEQIQKNSTLILVVVRIEGVRLLDNLWF</sequence>
<evidence type="ECO:0000256" key="12">
    <source>
        <dbReference type="ARBA" id="ARBA00055042"/>
    </source>
</evidence>
<evidence type="ECO:0000256" key="4">
    <source>
        <dbReference type="ARBA" id="ARBA00012219"/>
    </source>
</evidence>
<keyword evidence="15" id="KW-1185">Reference proteome</keyword>
<evidence type="ECO:0000256" key="9">
    <source>
        <dbReference type="ARBA" id="ARBA00022741"/>
    </source>
</evidence>
<dbReference type="Gene3D" id="3.40.50.620">
    <property type="entry name" value="HUPs"/>
    <property type="match status" value="1"/>
</dbReference>
<dbReference type="PANTHER" id="PTHR21299:SF1">
    <property type="entry name" value="PANTOATE--BETA-ALANINE LIGASE"/>
    <property type="match status" value="1"/>
</dbReference>
<comment type="caution">
    <text evidence="14">The sequence shown here is derived from an EMBL/GenBank/DDBJ whole genome shotgun (WGS) entry which is preliminary data.</text>
</comment>
<dbReference type="AlphaFoldDB" id="A0A3D8ICS3"/>
<evidence type="ECO:0000256" key="13">
    <source>
        <dbReference type="HAMAP-Rule" id="MF_00158"/>
    </source>
</evidence>
<keyword evidence="9 13" id="KW-0547">Nucleotide-binding</keyword>
<dbReference type="GO" id="GO:0005829">
    <property type="term" value="C:cytosol"/>
    <property type="evidence" value="ECO:0007669"/>
    <property type="project" value="TreeGrafter"/>
</dbReference>
<evidence type="ECO:0000256" key="11">
    <source>
        <dbReference type="ARBA" id="ARBA00048258"/>
    </source>
</evidence>
<dbReference type="Gene3D" id="3.30.1300.10">
    <property type="entry name" value="Pantoate-beta-alanine ligase, C-terminal domain"/>
    <property type="match status" value="1"/>
</dbReference>
<keyword evidence="7 13" id="KW-0436">Ligase</keyword>
<comment type="pathway">
    <text evidence="2 13">Cofactor biosynthesis; (R)-pantothenate biosynthesis; (R)-pantothenate from (R)-pantoate and beta-alanine: step 1/1.</text>
</comment>
<organism evidence="14 15">
    <name type="scientific">Helicobacter ganmani</name>
    <dbReference type="NCBI Taxonomy" id="60246"/>
    <lineage>
        <taxon>Bacteria</taxon>
        <taxon>Pseudomonadati</taxon>
        <taxon>Campylobacterota</taxon>
        <taxon>Epsilonproteobacteria</taxon>
        <taxon>Campylobacterales</taxon>
        <taxon>Helicobacteraceae</taxon>
        <taxon>Helicobacter</taxon>
    </lineage>
</organism>
<dbReference type="FunFam" id="3.40.50.620:FF:000114">
    <property type="entry name" value="Pantothenate synthetase"/>
    <property type="match status" value="1"/>
</dbReference>
<dbReference type="CDD" id="cd00560">
    <property type="entry name" value="PanC"/>
    <property type="match status" value="1"/>
</dbReference>